<dbReference type="NCBIfam" id="NF004825">
    <property type="entry name" value="PRK06181.1"/>
    <property type="match status" value="1"/>
</dbReference>
<comment type="caution">
    <text evidence="3">The sequence shown here is derived from an EMBL/GenBank/DDBJ whole genome shotgun (WGS) entry which is preliminary data.</text>
</comment>
<dbReference type="PRINTS" id="PR00081">
    <property type="entry name" value="GDHRDH"/>
</dbReference>
<dbReference type="Proteomes" id="UP001300692">
    <property type="component" value="Unassembled WGS sequence"/>
</dbReference>
<evidence type="ECO:0000256" key="1">
    <source>
        <dbReference type="ARBA" id="ARBA00006484"/>
    </source>
</evidence>
<keyword evidence="4" id="KW-1185">Reference proteome</keyword>
<dbReference type="RefSeq" id="WP_264136037.1">
    <property type="nucleotide sequence ID" value="NZ_JAOYOD010000001.1"/>
</dbReference>
<dbReference type="Gene3D" id="3.40.50.720">
    <property type="entry name" value="NAD(P)-binding Rossmann-like Domain"/>
    <property type="match status" value="1"/>
</dbReference>
<evidence type="ECO:0000256" key="2">
    <source>
        <dbReference type="ARBA" id="ARBA00023002"/>
    </source>
</evidence>
<dbReference type="SUPFAM" id="SSF51735">
    <property type="entry name" value="NAD(P)-binding Rossmann-fold domains"/>
    <property type="match status" value="1"/>
</dbReference>
<dbReference type="Pfam" id="PF00106">
    <property type="entry name" value="adh_short"/>
    <property type="match status" value="1"/>
</dbReference>
<reference evidence="3 4" key="1">
    <citation type="submission" date="2022-10" db="EMBL/GenBank/DDBJ databases">
        <title>Comparative genomics and taxonomic characterization of three novel marine species of genus Reichenbachiella exhibiting antioxidant and polysaccharide degradation activities.</title>
        <authorList>
            <person name="Muhammad N."/>
            <person name="Lee Y.-J."/>
            <person name="Ko J."/>
            <person name="Kim S.-G."/>
        </authorList>
    </citation>
    <scope>NUCLEOTIDE SEQUENCE [LARGE SCALE GENOMIC DNA]</scope>
    <source>
        <strain evidence="3 4">ABR2-5</strain>
    </source>
</reference>
<gene>
    <name evidence="3" type="ORF">N7U62_01145</name>
</gene>
<dbReference type="PANTHER" id="PTHR44196">
    <property type="entry name" value="DEHYDROGENASE/REDUCTASE SDR FAMILY MEMBER 7B"/>
    <property type="match status" value="1"/>
</dbReference>
<comment type="similarity">
    <text evidence="1">Belongs to the short-chain dehydrogenases/reductases (SDR) family.</text>
</comment>
<evidence type="ECO:0000313" key="3">
    <source>
        <dbReference type="EMBL" id="MCV9385245.1"/>
    </source>
</evidence>
<accession>A0ABT3CP64</accession>
<protein>
    <submittedName>
        <fullName evidence="3">SDR family oxidoreductase</fullName>
    </submittedName>
</protein>
<dbReference type="EMBL" id="JAOYOD010000001">
    <property type="protein sequence ID" value="MCV9385245.1"/>
    <property type="molecule type" value="Genomic_DNA"/>
</dbReference>
<proteinExistence type="inferred from homology"/>
<dbReference type="InterPro" id="IPR020904">
    <property type="entry name" value="Sc_DH/Rdtase_CS"/>
</dbReference>
<sequence>MKYFENKNIWVVGASSGLGEGLTNYLADTDCTLILSSRREEELLRVKEANKGKKAKFEIVPLDLAIPEQIDQRVAEVEEKLGHVDIIVQSGGISQRDTVLNTSMEVQRKLMEVNYFGAIHLSRAVLPKMVERKSGMHVVITSAVGIISTPFRSGYSASKHALHGFYDALRAEQHQNNVKVTLLCPGYVHTNISYNALMGDGSQQQKLDNAQANGLSVEEFAKIAAKAIAKEKEEVYIGGFKEVMGIYVKRFFPGLFSRIVRKIAVT</sequence>
<organism evidence="3 4">
    <name type="scientific">Reichenbachiella ulvae</name>
    <dbReference type="NCBI Taxonomy" id="2980104"/>
    <lineage>
        <taxon>Bacteria</taxon>
        <taxon>Pseudomonadati</taxon>
        <taxon>Bacteroidota</taxon>
        <taxon>Cytophagia</taxon>
        <taxon>Cytophagales</taxon>
        <taxon>Reichenbachiellaceae</taxon>
        <taxon>Reichenbachiella</taxon>
    </lineage>
</organism>
<dbReference type="InterPro" id="IPR002347">
    <property type="entry name" value="SDR_fam"/>
</dbReference>
<dbReference type="InterPro" id="IPR036291">
    <property type="entry name" value="NAD(P)-bd_dom_sf"/>
</dbReference>
<dbReference type="PROSITE" id="PS00061">
    <property type="entry name" value="ADH_SHORT"/>
    <property type="match status" value="1"/>
</dbReference>
<dbReference type="PANTHER" id="PTHR44196:SF1">
    <property type="entry name" value="DEHYDROGENASE_REDUCTASE SDR FAMILY MEMBER 7B"/>
    <property type="match status" value="1"/>
</dbReference>
<evidence type="ECO:0000313" key="4">
    <source>
        <dbReference type="Proteomes" id="UP001300692"/>
    </source>
</evidence>
<keyword evidence="2" id="KW-0560">Oxidoreductase</keyword>
<name>A0ABT3CP64_9BACT</name>